<dbReference type="AlphaFoldDB" id="A0A0J6F4K6"/>
<evidence type="ECO:0000256" key="1">
    <source>
        <dbReference type="SAM" id="MobiDB-lite"/>
    </source>
</evidence>
<feature type="region of interest" description="Disordered" evidence="1">
    <location>
        <begin position="535"/>
        <end position="600"/>
    </location>
</feature>
<feature type="compositionally biased region" description="Polar residues" evidence="1">
    <location>
        <begin position="173"/>
        <end position="182"/>
    </location>
</feature>
<feature type="compositionally biased region" description="Low complexity" evidence="1">
    <location>
        <begin position="163"/>
        <end position="172"/>
    </location>
</feature>
<feature type="compositionally biased region" description="Polar residues" evidence="1">
    <location>
        <begin position="134"/>
        <end position="149"/>
    </location>
</feature>
<feature type="domain" description="DUF7896" evidence="2">
    <location>
        <begin position="457"/>
        <end position="518"/>
    </location>
</feature>
<dbReference type="Proteomes" id="UP000054567">
    <property type="component" value="Unassembled WGS sequence"/>
</dbReference>
<sequence length="670" mass="72917">MALNVNSDQLLSSARDLFWTQHSNLSESKRQQLWTQQLSHFICGPTASAAASGSRLSTQDGIGGPRFLGKRTGDDVPRTLPPGSPPTKRRATTPEPYSVTRSSSSSSSSVRSQLARQSSTRSRTGNSSRKTGTASGSRKSWNQQVSAVPSQSTEGLAFFPAQAAPSPLQQSQTVSTDFSQSGLDGFAAPTHGGQASGSSSSPIEIDMDHTIPADALVLDSQDQGQLTVGTESLQMTRSLTSDSLCGGMDMIRFDSNRSFLENLDFPDAQLSASFNAQSFGHYNDASYCLNSSSSPISQFHSRNMHHVQFSQSLPESGSDFFRHAVSPLNRCASSASCSSSSSPSSTEMKHSLSSQSANSVASSETRARRRTREQIVQGTQKIAPKPAKMQPNNVLEHKMIIASEDGTSREVAAIPKASVQRPSRPKTYCKYCNEQPDGFHGEHELRRHVERVHAVVRRVWVCVDISPDKKFLANCKACRNGKRYGANYNAAAHLRRTHFNPCQRGRGGKRQGQREAWWEGRRHHALDGCAQALDGAARRDRGGQRTGPSSTTTSPRRRPNFSAGEGYPDTSSLDLQLRPRPDSPAVQTTFDSHTSSPVEEPNDVTQELAFEFEEFTNSPLEWDESTGGGYQGFANAALNPFDSSSYFDHASFMQAQPMSAEVGSYVPVML</sequence>
<dbReference type="VEuPathDB" id="FungiDB:CPAG_01436"/>
<feature type="region of interest" description="Disordered" evidence="1">
    <location>
        <begin position="163"/>
        <end position="205"/>
    </location>
</feature>
<reference evidence="4" key="3">
    <citation type="journal article" date="2010" name="Genome Res.">
        <title>Population genomic sequencing of Coccidioides fungi reveals recent hybridization and transposon control.</title>
        <authorList>
            <person name="Neafsey D.E."/>
            <person name="Barker B.M."/>
            <person name="Sharpton T.J."/>
            <person name="Stajich J.E."/>
            <person name="Park D.J."/>
            <person name="Whiston E."/>
            <person name="Hung C.-Y."/>
            <person name="McMahan C."/>
            <person name="White J."/>
            <person name="Sykes S."/>
            <person name="Heiman D."/>
            <person name="Young S."/>
            <person name="Zeng Q."/>
            <person name="Abouelleil A."/>
            <person name="Aftuck L."/>
            <person name="Bessette D."/>
            <person name="Brown A."/>
            <person name="FitzGerald M."/>
            <person name="Lui A."/>
            <person name="Macdonald J.P."/>
            <person name="Priest M."/>
            <person name="Orbach M.J."/>
            <person name="Galgiani J.N."/>
            <person name="Kirkland T.N."/>
            <person name="Cole G.T."/>
            <person name="Birren B.W."/>
            <person name="Henn M.R."/>
            <person name="Taylor J.W."/>
            <person name="Rounsley S.D."/>
        </authorList>
    </citation>
    <scope>NUCLEOTIDE SEQUENCE [LARGE SCALE GENOMIC DNA]</scope>
    <source>
        <strain evidence="4">RMSCC 3488</strain>
    </source>
</reference>
<protein>
    <recommendedName>
        <fullName evidence="2">DUF7896 domain-containing protein</fullName>
    </recommendedName>
</protein>
<dbReference type="OrthoDB" id="5377599at2759"/>
<reference evidence="3 4" key="1">
    <citation type="submission" date="2007-06" db="EMBL/GenBank/DDBJ databases">
        <title>The Genome Sequence of Coccidioides posadasii RMSCC_3488.</title>
        <authorList>
            <consortium name="Coccidioides Genome Resources Consortium"/>
            <consortium name="The Broad Institute Genome Sequencing Platform"/>
            <person name="Henn M.R."/>
            <person name="Sykes S."/>
            <person name="Young S."/>
            <person name="Jaffe D."/>
            <person name="Berlin A."/>
            <person name="Alvarez P."/>
            <person name="Butler J."/>
            <person name="Gnerre S."/>
            <person name="Grabherr M."/>
            <person name="Mauceli E."/>
            <person name="Brockman W."/>
            <person name="Kodira C."/>
            <person name="Alvarado L."/>
            <person name="Zeng Q."/>
            <person name="Crawford M."/>
            <person name="Antoine C."/>
            <person name="Devon K."/>
            <person name="Galgiani J."/>
            <person name="Orsborn K."/>
            <person name="Lewis M.L."/>
            <person name="Nusbaum C."/>
            <person name="Galagan J."/>
            <person name="Birren B."/>
        </authorList>
    </citation>
    <scope>NUCLEOTIDE SEQUENCE [LARGE SCALE GENOMIC DNA]</scope>
    <source>
        <strain evidence="3 4">RMSCC 3488</strain>
    </source>
</reference>
<accession>A0A0J6F4K6</accession>
<feature type="compositionally biased region" description="Low complexity" evidence="1">
    <location>
        <begin position="98"/>
        <end position="133"/>
    </location>
</feature>
<organism evidence="3 4">
    <name type="scientific">Coccidioides posadasii RMSCC 3488</name>
    <dbReference type="NCBI Taxonomy" id="454284"/>
    <lineage>
        <taxon>Eukaryota</taxon>
        <taxon>Fungi</taxon>
        <taxon>Dikarya</taxon>
        <taxon>Ascomycota</taxon>
        <taxon>Pezizomycotina</taxon>
        <taxon>Eurotiomycetes</taxon>
        <taxon>Eurotiomycetidae</taxon>
        <taxon>Onygenales</taxon>
        <taxon>Onygenaceae</taxon>
        <taxon>Coccidioides</taxon>
    </lineage>
</organism>
<name>A0A0J6F4K6_COCPO</name>
<feature type="compositionally biased region" description="Low complexity" evidence="1">
    <location>
        <begin position="336"/>
        <end position="364"/>
    </location>
</feature>
<dbReference type="PANTHER" id="PTHR42031">
    <property type="entry name" value="KEY LIME PATHOGENICITY PROTEIN"/>
    <property type="match status" value="1"/>
</dbReference>
<feature type="region of interest" description="Disordered" evidence="1">
    <location>
        <begin position="336"/>
        <end position="381"/>
    </location>
</feature>
<evidence type="ECO:0000313" key="4">
    <source>
        <dbReference type="Proteomes" id="UP000054567"/>
    </source>
</evidence>
<feature type="compositionally biased region" description="Polar residues" evidence="1">
    <location>
        <begin position="49"/>
        <end position="60"/>
    </location>
</feature>
<dbReference type="InterPro" id="IPR057218">
    <property type="entry name" value="DUF7896"/>
</dbReference>
<dbReference type="Pfam" id="PF25438">
    <property type="entry name" value="DUF7896"/>
    <property type="match status" value="1"/>
</dbReference>
<feature type="region of interest" description="Disordered" evidence="1">
    <location>
        <begin position="49"/>
        <end position="149"/>
    </location>
</feature>
<feature type="compositionally biased region" description="Polar residues" evidence="1">
    <location>
        <begin position="585"/>
        <end position="597"/>
    </location>
</feature>
<evidence type="ECO:0000313" key="3">
    <source>
        <dbReference type="EMBL" id="KMM65083.1"/>
    </source>
</evidence>
<dbReference type="EMBL" id="DS268109">
    <property type="protein sequence ID" value="KMM65083.1"/>
    <property type="molecule type" value="Genomic_DNA"/>
</dbReference>
<evidence type="ECO:0000259" key="2">
    <source>
        <dbReference type="Pfam" id="PF25438"/>
    </source>
</evidence>
<gene>
    <name evidence="3" type="ORF">CPAG_01436</name>
</gene>
<dbReference type="PANTHER" id="PTHR42031:SF1">
    <property type="entry name" value="KEY LIME PATHOGENICITY PROTEIN"/>
    <property type="match status" value="1"/>
</dbReference>
<proteinExistence type="predicted"/>
<reference evidence="4" key="2">
    <citation type="journal article" date="2009" name="Genome Res.">
        <title>Comparative genomic analyses of the human fungal pathogens Coccidioides and their relatives.</title>
        <authorList>
            <person name="Sharpton T.J."/>
            <person name="Stajich J.E."/>
            <person name="Rounsley S.D."/>
            <person name="Gardner M.J."/>
            <person name="Wortman J.R."/>
            <person name="Jordar V.S."/>
            <person name="Maiti R."/>
            <person name="Kodira C.D."/>
            <person name="Neafsey D.E."/>
            <person name="Zeng Q."/>
            <person name="Hung C.-Y."/>
            <person name="McMahan C."/>
            <person name="Muszewska A."/>
            <person name="Grynberg M."/>
            <person name="Mandel M.A."/>
            <person name="Kellner E.M."/>
            <person name="Barker B.M."/>
            <person name="Galgiani J.N."/>
            <person name="Orbach M.J."/>
            <person name="Kirkland T.N."/>
            <person name="Cole G.T."/>
            <person name="Henn M.R."/>
            <person name="Birren B.W."/>
            <person name="Taylor J.W."/>
        </authorList>
    </citation>
    <scope>NUCLEOTIDE SEQUENCE [LARGE SCALE GENOMIC DNA]</scope>
    <source>
        <strain evidence="4">RMSCC 3488</strain>
    </source>
</reference>